<dbReference type="EMBL" id="CAMXCT030000645">
    <property type="protein sequence ID" value="CAL4768875.1"/>
    <property type="molecule type" value="Genomic_DNA"/>
</dbReference>
<evidence type="ECO:0000313" key="2">
    <source>
        <dbReference type="EMBL" id="CAI3981563.1"/>
    </source>
</evidence>
<evidence type="ECO:0000313" key="3">
    <source>
        <dbReference type="EMBL" id="CAL4768875.1"/>
    </source>
</evidence>
<protein>
    <submittedName>
        <fullName evidence="3">Malonyl-CoA-acyl carrier protein transacylase, mitochondrial</fullName>
    </submittedName>
</protein>
<sequence>MEINILLGKVPPKQLSSPVDYYKVVHNAYTSQYLQALGIEPLDRHRRVVSRRAPLQKCTIEATWADGSGVADQLRIVPPQFLAGGAKPGKTGKEQFLKDIQSDPLIRALPPDTSGIYERAKKADTSAAPQKYGIKERYLQALSEMSVQDHKNSVGADSTLTKELEDFQNHAKGEEGPVHRREVLRQWGKDGFKELENLKRKFILPFACETPTGIAIWRANLPQVQVPSECVADLKRPLCVTLEQIEEEAADYAENLFPLELLSTSRDPLMFDDIRQALQSSELPRLIGLTSHLVYWNALGHLHLPEHRLPSSTRQSLVLTIQDVWTKVIDSPIIRKAGGPARGFYVPVFLLFLKWGIEQAFRSQFRKLLEETDHGEGIAQQLVAHINVTIMGLFDPDCAAANFGTLDSSSEAIRLWRKLHINQMKHGLTPATRTIVREFRTSPMMLLLMNSDGGPSDPKTRKLLQKSSSESVMTVVGTPAEASGRVGSPGRQARPRLNPDRKSTLYYAACSRLSRDASPGGKSTKH</sequence>
<keyword evidence="4" id="KW-1185">Reference proteome</keyword>
<comment type="caution">
    <text evidence="2">The sequence shown here is derived from an EMBL/GenBank/DDBJ whole genome shotgun (WGS) entry which is preliminary data.</text>
</comment>
<dbReference type="OrthoDB" id="414339at2759"/>
<reference evidence="3 4" key="2">
    <citation type="submission" date="2024-05" db="EMBL/GenBank/DDBJ databases">
        <authorList>
            <person name="Chen Y."/>
            <person name="Shah S."/>
            <person name="Dougan E. K."/>
            <person name="Thang M."/>
            <person name="Chan C."/>
        </authorList>
    </citation>
    <scope>NUCLEOTIDE SEQUENCE [LARGE SCALE GENOMIC DNA]</scope>
</reference>
<reference evidence="2" key="1">
    <citation type="submission" date="2022-10" db="EMBL/GenBank/DDBJ databases">
        <authorList>
            <person name="Chen Y."/>
            <person name="Dougan E. K."/>
            <person name="Chan C."/>
            <person name="Rhodes N."/>
            <person name="Thang M."/>
        </authorList>
    </citation>
    <scope>NUCLEOTIDE SEQUENCE</scope>
</reference>
<dbReference type="EMBL" id="CAMXCT020000645">
    <property type="protein sequence ID" value="CAL1134938.1"/>
    <property type="molecule type" value="Genomic_DNA"/>
</dbReference>
<dbReference type="EMBL" id="CAMXCT010000645">
    <property type="protein sequence ID" value="CAI3981563.1"/>
    <property type="molecule type" value="Genomic_DNA"/>
</dbReference>
<dbReference type="Proteomes" id="UP001152797">
    <property type="component" value="Unassembled WGS sequence"/>
</dbReference>
<organism evidence="2">
    <name type="scientific">Cladocopium goreaui</name>
    <dbReference type="NCBI Taxonomy" id="2562237"/>
    <lineage>
        <taxon>Eukaryota</taxon>
        <taxon>Sar</taxon>
        <taxon>Alveolata</taxon>
        <taxon>Dinophyceae</taxon>
        <taxon>Suessiales</taxon>
        <taxon>Symbiodiniaceae</taxon>
        <taxon>Cladocopium</taxon>
    </lineage>
</organism>
<accession>A0A9P1BZX7</accession>
<feature type="region of interest" description="Disordered" evidence="1">
    <location>
        <begin position="451"/>
        <end position="502"/>
    </location>
</feature>
<name>A0A9P1BZX7_9DINO</name>
<gene>
    <name evidence="2" type="ORF">C1SCF055_LOCUS9342</name>
</gene>
<evidence type="ECO:0000256" key="1">
    <source>
        <dbReference type="SAM" id="MobiDB-lite"/>
    </source>
</evidence>
<dbReference type="AlphaFoldDB" id="A0A9P1BZX7"/>
<evidence type="ECO:0000313" key="4">
    <source>
        <dbReference type="Proteomes" id="UP001152797"/>
    </source>
</evidence>
<proteinExistence type="predicted"/>